<reference evidence="1 2" key="1">
    <citation type="submission" date="2018-06" db="EMBL/GenBank/DDBJ databases">
        <title>Halonotius sp. F13-13 a new haloarchaeeon isolated from a solar saltern from Isla Cristina, Huelva, Spain.</title>
        <authorList>
            <person name="Duran-Viseras A."/>
            <person name="Sanchez-Porro C."/>
            <person name="Ventosa A."/>
        </authorList>
    </citation>
    <scope>NUCLEOTIDE SEQUENCE [LARGE SCALE GENOMIC DNA]</scope>
    <source>
        <strain evidence="1 2">CECT 7525</strain>
    </source>
</reference>
<accession>A0A3A6QMD6</accession>
<name>A0A3A6QMD6_9EURY</name>
<dbReference type="RefSeq" id="WP_120084936.1">
    <property type="nucleotide sequence ID" value="NZ_QMDW01000012.1"/>
</dbReference>
<protein>
    <submittedName>
        <fullName evidence="1">Uncharacterized protein</fullName>
    </submittedName>
</protein>
<comment type="caution">
    <text evidence="1">The sequence shown here is derived from an EMBL/GenBank/DDBJ whole genome shotgun (WGS) entry which is preliminary data.</text>
</comment>
<dbReference type="Proteomes" id="UP000281564">
    <property type="component" value="Unassembled WGS sequence"/>
</dbReference>
<keyword evidence="2" id="KW-1185">Reference proteome</keyword>
<evidence type="ECO:0000313" key="1">
    <source>
        <dbReference type="EMBL" id="RJX49186.1"/>
    </source>
</evidence>
<sequence length="146" mass="15890">METDGVYAPETVAVAKNAYDSLGSTAQIVVKETAKAMDFGPETYDDRVTSEVIETARDALFASLLEVHHGDRAAFEAWCDDHPDYSIEILGGDDADAIVWHPAPFAETVIAATYQNEPEAAAATARRRAFGEQYRPAFEATDDEMG</sequence>
<evidence type="ECO:0000313" key="2">
    <source>
        <dbReference type="Proteomes" id="UP000281564"/>
    </source>
</evidence>
<dbReference type="Pfam" id="PF19125">
    <property type="entry name" value="DUF5809"/>
    <property type="match status" value="1"/>
</dbReference>
<organism evidence="1 2">
    <name type="scientific">Halonotius pteroides</name>
    <dbReference type="NCBI Taxonomy" id="268735"/>
    <lineage>
        <taxon>Archaea</taxon>
        <taxon>Methanobacteriati</taxon>
        <taxon>Methanobacteriota</taxon>
        <taxon>Stenosarchaea group</taxon>
        <taxon>Halobacteria</taxon>
        <taxon>Halobacteriales</taxon>
        <taxon>Haloferacaceae</taxon>
        <taxon>Halonotius</taxon>
    </lineage>
</organism>
<gene>
    <name evidence="1" type="ORF">DP106_09515</name>
</gene>
<dbReference type="AlphaFoldDB" id="A0A3A6QMD6"/>
<dbReference type="EMBL" id="QMDW01000012">
    <property type="protein sequence ID" value="RJX49186.1"/>
    <property type="molecule type" value="Genomic_DNA"/>
</dbReference>
<dbReference type="InterPro" id="IPR043832">
    <property type="entry name" value="DUF5809"/>
</dbReference>
<dbReference type="OrthoDB" id="191500at2157"/>
<proteinExistence type="predicted"/>